<evidence type="ECO:0000256" key="1">
    <source>
        <dbReference type="ARBA" id="ARBA00022443"/>
    </source>
</evidence>
<dbReference type="STRING" id="47428.A0A284RJA3"/>
<dbReference type="OrthoDB" id="2951552at2759"/>
<proteinExistence type="predicted"/>
<gene>
    <name evidence="4" type="ORF">ARMOST_12193</name>
</gene>
<name>A0A284RJA3_ARMOS</name>
<keyword evidence="5" id="KW-1185">Reference proteome</keyword>
<dbReference type="Proteomes" id="UP000219338">
    <property type="component" value="Unassembled WGS sequence"/>
</dbReference>
<dbReference type="SMART" id="SM00326">
    <property type="entry name" value="SH3"/>
    <property type="match status" value="1"/>
</dbReference>
<organism evidence="4 5">
    <name type="scientific">Armillaria ostoyae</name>
    <name type="common">Armillaria root rot fungus</name>
    <dbReference type="NCBI Taxonomy" id="47428"/>
    <lineage>
        <taxon>Eukaryota</taxon>
        <taxon>Fungi</taxon>
        <taxon>Dikarya</taxon>
        <taxon>Basidiomycota</taxon>
        <taxon>Agaricomycotina</taxon>
        <taxon>Agaricomycetes</taxon>
        <taxon>Agaricomycetidae</taxon>
        <taxon>Agaricales</taxon>
        <taxon>Marasmiineae</taxon>
        <taxon>Physalacriaceae</taxon>
        <taxon>Armillaria</taxon>
    </lineage>
</organism>
<evidence type="ECO:0000313" key="4">
    <source>
        <dbReference type="EMBL" id="SJL08822.1"/>
    </source>
</evidence>
<reference evidence="5" key="1">
    <citation type="journal article" date="2017" name="Nat. Ecol. Evol.">
        <title>Genome expansion and lineage-specific genetic innovations in the forest pathogenic fungi Armillaria.</title>
        <authorList>
            <person name="Sipos G."/>
            <person name="Prasanna A.N."/>
            <person name="Walter M.C."/>
            <person name="O'Connor E."/>
            <person name="Balint B."/>
            <person name="Krizsan K."/>
            <person name="Kiss B."/>
            <person name="Hess J."/>
            <person name="Varga T."/>
            <person name="Slot J."/>
            <person name="Riley R."/>
            <person name="Boka B."/>
            <person name="Rigling D."/>
            <person name="Barry K."/>
            <person name="Lee J."/>
            <person name="Mihaltcheva S."/>
            <person name="LaButti K."/>
            <person name="Lipzen A."/>
            <person name="Waldron R."/>
            <person name="Moloney N.M."/>
            <person name="Sperisen C."/>
            <person name="Kredics L."/>
            <person name="Vagvoelgyi C."/>
            <person name="Patrignani A."/>
            <person name="Fitzpatrick D."/>
            <person name="Nagy I."/>
            <person name="Doyle S."/>
            <person name="Anderson J.B."/>
            <person name="Grigoriev I.V."/>
            <person name="Gueldener U."/>
            <person name="Muensterkoetter M."/>
            <person name="Nagy L.G."/>
        </authorList>
    </citation>
    <scope>NUCLEOTIDE SEQUENCE [LARGE SCALE GENOMIC DNA]</scope>
    <source>
        <strain evidence="5">C18/9</strain>
    </source>
</reference>
<dbReference type="Gene3D" id="2.30.30.40">
    <property type="entry name" value="SH3 Domains"/>
    <property type="match status" value="1"/>
</dbReference>
<dbReference type="Pfam" id="PF14604">
    <property type="entry name" value="SH3_9"/>
    <property type="match status" value="1"/>
</dbReference>
<evidence type="ECO:0000313" key="5">
    <source>
        <dbReference type="Proteomes" id="UP000219338"/>
    </source>
</evidence>
<feature type="domain" description="SH3" evidence="3">
    <location>
        <begin position="403"/>
        <end position="464"/>
    </location>
</feature>
<dbReference type="AlphaFoldDB" id="A0A284RJA3"/>
<dbReference type="SUPFAM" id="SSF50044">
    <property type="entry name" value="SH3-domain"/>
    <property type="match status" value="1"/>
</dbReference>
<dbReference type="InterPro" id="IPR001452">
    <property type="entry name" value="SH3_domain"/>
</dbReference>
<protein>
    <recommendedName>
        <fullName evidence="3">SH3 domain-containing protein</fullName>
    </recommendedName>
</protein>
<keyword evidence="1 2" id="KW-0728">SH3 domain</keyword>
<evidence type="ECO:0000259" key="3">
    <source>
        <dbReference type="PROSITE" id="PS50002"/>
    </source>
</evidence>
<dbReference type="PROSITE" id="PS50002">
    <property type="entry name" value="SH3"/>
    <property type="match status" value="1"/>
</dbReference>
<dbReference type="EMBL" id="FUEG01000009">
    <property type="protein sequence ID" value="SJL08822.1"/>
    <property type="molecule type" value="Genomic_DNA"/>
</dbReference>
<dbReference type="InterPro" id="IPR036028">
    <property type="entry name" value="SH3-like_dom_sf"/>
</dbReference>
<accession>A0A284RJA3</accession>
<sequence length="556" mass="62412">MDDLASNPLFILAVLDPPPPDCAINAVRSAYCTVFGRNPPADEWNNQLLLWLRICCEIGVDNDIVKTTRRFFPSLPDLSLSQWNVAGRLLDLPEALETHNAVSKTIYVFQFMQRLQNEAELSEQNMLHRREQHITAICHTLLSLAGFDLGSEHKTSTNKLELTTKPLSYSIDKFDFSVQITCGDPNTILSTGWQHPDVETQLEPVSWSFDVAYFLDEPTVFPPQFDRIEDTGFKSTTLLVEFVQLMQEGLLVPLWENIRDNHPDIGSIDDPEADLHDTQVEGAEKTRERFLELLGLPVEKHGDRDMKEGRRDGGVGTTDICKLRPSDGAFSQTVLRILGISIRPEAGTYSFPGVRMYARCRWRCIYQYQLVSSPRLVILDQEYGPPSCASVARRTPPFQGQFEGRAIFEALWAYNLDASDPDDLSFTARDIITIVEETNVDWWLGEHNDCKAPFPVNYVEKIVPSWTLPPAYVSPRRKIRTPVPLKEERVQAVHGCSLQRQCTSASWSGYQLRWAPAGPGSGWEEEQVWKMAHSAAGGVGFGAGAAIGGGLVRAIF</sequence>
<evidence type="ECO:0000256" key="2">
    <source>
        <dbReference type="PROSITE-ProRule" id="PRU00192"/>
    </source>
</evidence>